<evidence type="ECO:0000313" key="1">
    <source>
        <dbReference type="EMBL" id="RZT68821.1"/>
    </source>
</evidence>
<dbReference type="OrthoDB" id="4989564at2"/>
<name>A0A4Q7U577_9MICO</name>
<dbReference type="Pfam" id="PF11354">
    <property type="entry name" value="DUF3156"/>
    <property type="match status" value="1"/>
</dbReference>
<dbReference type="EMBL" id="SHKI01000002">
    <property type="protein sequence ID" value="RZT68821.1"/>
    <property type="molecule type" value="Genomic_DNA"/>
</dbReference>
<dbReference type="InterPro" id="IPR021500">
    <property type="entry name" value="DUF3156"/>
</dbReference>
<comment type="caution">
    <text evidence="1">The sequence shown here is derived from an EMBL/GenBank/DDBJ whole genome shotgun (WGS) entry which is preliminary data.</text>
</comment>
<organism evidence="1 2">
    <name type="scientific">Leucobacter luti</name>
    <dbReference type="NCBI Taxonomy" id="340320"/>
    <lineage>
        <taxon>Bacteria</taxon>
        <taxon>Bacillati</taxon>
        <taxon>Actinomycetota</taxon>
        <taxon>Actinomycetes</taxon>
        <taxon>Micrococcales</taxon>
        <taxon>Microbacteriaceae</taxon>
        <taxon>Leucobacter</taxon>
    </lineage>
</organism>
<evidence type="ECO:0008006" key="3">
    <source>
        <dbReference type="Google" id="ProtNLM"/>
    </source>
</evidence>
<dbReference type="RefSeq" id="WP_130452762.1">
    <property type="nucleotide sequence ID" value="NZ_QYAG01000005.1"/>
</dbReference>
<evidence type="ECO:0000313" key="2">
    <source>
        <dbReference type="Proteomes" id="UP000291832"/>
    </source>
</evidence>
<protein>
    <recommendedName>
        <fullName evidence="3">DUF3156 family protein</fullName>
    </recommendedName>
</protein>
<reference evidence="1 2" key="1">
    <citation type="journal article" date="2015" name="Stand. Genomic Sci.">
        <title>Genomic Encyclopedia of Bacterial and Archaeal Type Strains, Phase III: the genomes of soil and plant-associated and newly described type strains.</title>
        <authorList>
            <person name="Whitman W.B."/>
            <person name="Woyke T."/>
            <person name="Klenk H.P."/>
            <person name="Zhou Y."/>
            <person name="Lilburn T.G."/>
            <person name="Beck B.J."/>
            <person name="De Vos P."/>
            <person name="Vandamme P."/>
            <person name="Eisen J.A."/>
            <person name="Garrity G."/>
            <person name="Hugenholtz P."/>
            <person name="Kyrpides N.C."/>
        </authorList>
    </citation>
    <scope>NUCLEOTIDE SEQUENCE [LARGE SCALE GENOMIC DNA]</scope>
    <source>
        <strain evidence="1 2">RF6</strain>
    </source>
</reference>
<dbReference type="Proteomes" id="UP000291832">
    <property type="component" value="Unassembled WGS sequence"/>
</dbReference>
<dbReference type="AlphaFoldDB" id="A0A4Q7U577"/>
<gene>
    <name evidence="1" type="ORF">EV139_0550</name>
</gene>
<keyword evidence="2" id="KW-1185">Reference proteome</keyword>
<accession>A0A4Q7U577</accession>
<sequence>MTNFGSVTTAPARRARVRTHPLAGSGPIVDRARQALRYTAAQFGTVVAHDQTSVTARAADGLEVVLSYEPGNYVFSRVYALTITAQLPAASGVPRGVKLSHRGAPRGGTFVADRGATPRSAALTRLNEAVAPHLGTVDMVRASTSHDGARTLTLSPMGGAYVWVLIPPVFKATAFPAGEPDRLLDLIRAAQRLGSPASHSPSV</sequence>
<proteinExistence type="predicted"/>